<evidence type="ECO:0008006" key="3">
    <source>
        <dbReference type="Google" id="ProtNLM"/>
    </source>
</evidence>
<proteinExistence type="predicted"/>
<evidence type="ECO:0000313" key="1">
    <source>
        <dbReference type="EMBL" id="OBQ52460.1"/>
    </source>
</evidence>
<protein>
    <recommendedName>
        <fullName evidence="3">Pseudouridylate synthase</fullName>
    </recommendedName>
</protein>
<keyword evidence="2" id="KW-1185">Reference proteome</keyword>
<dbReference type="Proteomes" id="UP000091979">
    <property type="component" value="Unassembled WGS sequence"/>
</dbReference>
<dbReference type="PATRIC" id="fig|1560234.3.peg.345"/>
<sequence length="273" mass="30399">MDSCAEEFSEDAAAFGYCTACGKTHSLPYGSAQYYARTLLAELEAKGDMLLAVPEGVEGRQELQAQLDSLEGNPRYSMDYLWGKALGQMLGVMVCKKQDGTVGIVRAFSGQYDRIYDIPGWAPPVMNLPRYNAVNAAGSKVVNEYSDRIDSLAAHEKELLQQLKKERKACSRALMDELYALYILGNFKGEKKPLKEVFHSTQGMRTGTADCCAPKLIHYAQENRLIPLGIAEFFYGAENKSQTRQHGKFYEACEEKCQPILGFMLCGLDHNSE</sequence>
<reference evidence="1 2" key="1">
    <citation type="submission" date="2015-01" db="EMBL/GenBank/DDBJ databases">
        <title>Desulfovibrio sp. JC271 draft genome sequence.</title>
        <authorList>
            <person name="Shivani Y."/>
            <person name="Subhash Y."/>
            <person name="Sasikala C."/>
            <person name="Ramana C.V."/>
        </authorList>
    </citation>
    <scope>NUCLEOTIDE SEQUENCE [LARGE SCALE GENOMIC DNA]</scope>
    <source>
        <strain evidence="1 2">JC271</strain>
    </source>
</reference>
<dbReference type="AlphaFoldDB" id="A0A1B7XE73"/>
<gene>
    <name evidence="1" type="ORF">SP90_07615</name>
</gene>
<dbReference type="EMBL" id="JXMS01000010">
    <property type="protein sequence ID" value="OBQ52460.1"/>
    <property type="molecule type" value="Genomic_DNA"/>
</dbReference>
<comment type="caution">
    <text evidence="1">The sequence shown here is derived from an EMBL/GenBank/DDBJ whole genome shotgun (WGS) entry which is preliminary data.</text>
</comment>
<evidence type="ECO:0000313" key="2">
    <source>
        <dbReference type="Proteomes" id="UP000091979"/>
    </source>
</evidence>
<name>A0A1B7XE73_9BACT</name>
<dbReference type="STRING" id="1560234.SP90_07615"/>
<organism evidence="1 2">
    <name type="scientific">Halodesulfovibrio spirochaetisodalis</name>
    <dbReference type="NCBI Taxonomy" id="1560234"/>
    <lineage>
        <taxon>Bacteria</taxon>
        <taxon>Pseudomonadati</taxon>
        <taxon>Thermodesulfobacteriota</taxon>
        <taxon>Desulfovibrionia</taxon>
        <taxon>Desulfovibrionales</taxon>
        <taxon>Desulfovibrionaceae</taxon>
        <taxon>Halodesulfovibrio</taxon>
    </lineage>
</organism>
<accession>A0A1B7XE73</accession>